<protein>
    <submittedName>
        <fullName evidence="12">Very-long-chain 3-oxoacyl-CoA reductase-like</fullName>
    </submittedName>
</protein>
<dbReference type="STRING" id="127582.A0A2Y9RIQ1"/>
<proteinExistence type="predicted"/>
<evidence type="ECO:0000256" key="9">
    <source>
        <dbReference type="ARBA" id="ARBA00023136"/>
    </source>
</evidence>
<evidence type="ECO:0000256" key="8">
    <source>
        <dbReference type="ARBA" id="ARBA00023098"/>
    </source>
</evidence>
<feature type="transmembrane region" description="Helical" evidence="10">
    <location>
        <begin position="55"/>
        <end position="74"/>
    </location>
</feature>
<accession>A0A2Y9RIQ1</accession>
<evidence type="ECO:0000256" key="2">
    <source>
        <dbReference type="ARBA" id="ARBA00022516"/>
    </source>
</evidence>
<keyword evidence="11" id="KW-1185">Reference proteome</keyword>
<keyword evidence="3 10" id="KW-0812">Transmembrane</keyword>
<dbReference type="GO" id="GO:0016491">
    <property type="term" value="F:oxidoreductase activity"/>
    <property type="evidence" value="ECO:0007669"/>
    <property type="project" value="UniProtKB-KW"/>
</dbReference>
<comment type="pathway">
    <text evidence="1">Lipid metabolism; fatty acid biosynthesis.</text>
</comment>
<dbReference type="InParanoid" id="A0A2Y9RIQ1"/>
<dbReference type="Proteomes" id="UP000248480">
    <property type="component" value="Unplaced"/>
</dbReference>
<evidence type="ECO:0000256" key="3">
    <source>
        <dbReference type="ARBA" id="ARBA00022692"/>
    </source>
</evidence>
<dbReference type="InterPro" id="IPR051019">
    <property type="entry name" value="VLCFA-Steroid_DH"/>
</dbReference>
<evidence type="ECO:0000256" key="7">
    <source>
        <dbReference type="ARBA" id="ARBA00023002"/>
    </source>
</evidence>
<dbReference type="PANTHER" id="PTHR43899:SF14">
    <property type="entry name" value="VERY-LONG-CHAIN 3-OXOACYL-COA REDUCTASE"/>
    <property type="match status" value="1"/>
</dbReference>
<dbReference type="AlphaFoldDB" id="A0A2Y9RIQ1"/>
<dbReference type="GeneID" id="111821968"/>
<keyword evidence="7" id="KW-0560">Oxidoreductase</keyword>
<reference evidence="12" key="1">
    <citation type="submission" date="2025-08" db="UniProtKB">
        <authorList>
            <consortium name="RefSeq"/>
        </authorList>
    </citation>
    <scope>IDENTIFICATION</scope>
</reference>
<dbReference type="GO" id="GO:0005783">
    <property type="term" value="C:endoplasmic reticulum"/>
    <property type="evidence" value="ECO:0007669"/>
    <property type="project" value="TreeGrafter"/>
</dbReference>
<name>A0A2Y9RIQ1_TRIMA</name>
<dbReference type="GO" id="GO:0006629">
    <property type="term" value="P:lipid metabolic process"/>
    <property type="evidence" value="ECO:0007669"/>
    <property type="project" value="UniProtKB-KW"/>
</dbReference>
<evidence type="ECO:0000313" key="12">
    <source>
        <dbReference type="RefSeq" id="XP_023594302.1"/>
    </source>
</evidence>
<organism evidence="11 12">
    <name type="scientific">Trichechus manatus latirostris</name>
    <name type="common">Florida manatee</name>
    <dbReference type="NCBI Taxonomy" id="127582"/>
    <lineage>
        <taxon>Eukaryota</taxon>
        <taxon>Metazoa</taxon>
        <taxon>Chordata</taxon>
        <taxon>Craniata</taxon>
        <taxon>Vertebrata</taxon>
        <taxon>Euteleostomi</taxon>
        <taxon>Mammalia</taxon>
        <taxon>Eutheria</taxon>
        <taxon>Afrotheria</taxon>
        <taxon>Sirenia</taxon>
        <taxon>Trichechidae</taxon>
        <taxon>Trichechus</taxon>
    </lineage>
</organism>
<keyword evidence="2" id="KW-0444">Lipid biosynthesis</keyword>
<keyword evidence="8" id="KW-0443">Lipid metabolism</keyword>
<evidence type="ECO:0000256" key="1">
    <source>
        <dbReference type="ARBA" id="ARBA00005194"/>
    </source>
</evidence>
<evidence type="ECO:0000256" key="6">
    <source>
        <dbReference type="ARBA" id="ARBA00022989"/>
    </source>
</evidence>
<sequence length="95" mass="10810">MEYKSKGIFVQSVLPFFVATKLAKIRKPTLDKPSSETYVKSAMKTIGLQSRTSGYLIHSLMASIISSLPSWIYLKMAMNLNKSTRARYMKKTKKN</sequence>
<keyword evidence="4" id="KW-0256">Endoplasmic reticulum</keyword>
<evidence type="ECO:0000256" key="5">
    <source>
        <dbReference type="ARBA" id="ARBA00022857"/>
    </source>
</evidence>
<evidence type="ECO:0000313" key="11">
    <source>
        <dbReference type="Proteomes" id="UP000248480"/>
    </source>
</evidence>
<dbReference type="PANTHER" id="PTHR43899">
    <property type="entry name" value="RH59310P"/>
    <property type="match status" value="1"/>
</dbReference>
<dbReference type="RefSeq" id="XP_023594302.1">
    <property type="nucleotide sequence ID" value="XM_023738534.1"/>
</dbReference>
<keyword evidence="6 10" id="KW-1133">Transmembrane helix</keyword>
<dbReference type="KEGG" id="tmu:111821968"/>
<evidence type="ECO:0000256" key="10">
    <source>
        <dbReference type="SAM" id="Phobius"/>
    </source>
</evidence>
<gene>
    <name evidence="12" type="primary">LOC111821968</name>
</gene>
<keyword evidence="9 10" id="KW-0472">Membrane</keyword>
<evidence type="ECO:0000256" key="4">
    <source>
        <dbReference type="ARBA" id="ARBA00022824"/>
    </source>
</evidence>
<keyword evidence="5" id="KW-0521">NADP</keyword>